<accession>A0AA88J1L8</accession>
<sequence>MEQSNIVTQWMTTGHQPESMSELLSLSVPRLPDSSQWIIIGHPRESVIEIDRRSPPVTIDAANLTYLLDDMI</sequence>
<evidence type="ECO:0000313" key="2">
    <source>
        <dbReference type="Proteomes" id="UP001187192"/>
    </source>
</evidence>
<protein>
    <submittedName>
        <fullName evidence="1">Uncharacterized protein</fullName>
    </submittedName>
</protein>
<dbReference type="Proteomes" id="UP001187192">
    <property type="component" value="Unassembled WGS sequence"/>
</dbReference>
<comment type="caution">
    <text evidence="1">The sequence shown here is derived from an EMBL/GenBank/DDBJ whole genome shotgun (WGS) entry which is preliminary data.</text>
</comment>
<gene>
    <name evidence="1" type="ORF">TIFTF001_031843</name>
</gene>
<organism evidence="1 2">
    <name type="scientific">Ficus carica</name>
    <name type="common">Common fig</name>
    <dbReference type="NCBI Taxonomy" id="3494"/>
    <lineage>
        <taxon>Eukaryota</taxon>
        <taxon>Viridiplantae</taxon>
        <taxon>Streptophyta</taxon>
        <taxon>Embryophyta</taxon>
        <taxon>Tracheophyta</taxon>
        <taxon>Spermatophyta</taxon>
        <taxon>Magnoliopsida</taxon>
        <taxon>eudicotyledons</taxon>
        <taxon>Gunneridae</taxon>
        <taxon>Pentapetalae</taxon>
        <taxon>rosids</taxon>
        <taxon>fabids</taxon>
        <taxon>Rosales</taxon>
        <taxon>Moraceae</taxon>
        <taxon>Ficeae</taxon>
        <taxon>Ficus</taxon>
    </lineage>
</organism>
<name>A0AA88J1L8_FICCA</name>
<proteinExistence type="predicted"/>
<keyword evidence="2" id="KW-1185">Reference proteome</keyword>
<reference evidence="1" key="1">
    <citation type="submission" date="2023-07" db="EMBL/GenBank/DDBJ databases">
        <title>draft genome sequence of fig (Ficus carica).</title>
        <authorList>
            <person name="Takahashi T."/>
            <person name="Nishimura K."/>
        </authorList>
    </citation>
    <scope>NUCLEOTIDE SEQUENCE</scope>
</reference>
<dbReference type="AlphaFoldDB" id="A0AA88J1L8"/>
<dbReference type="EMBL" id="BTGU01000134">
    <property type="protein sequence ID" value="GMN62763.1"/>
    <property type="molecule type" value="Genomic_DNA"/>
</dbReference>
<evidence type="ECO:0000313" key="1">
    <source>
        <dbReference type="EMBL" id="GMN62763.1"/>
    </source>
</evidence>